<evidence type="ECO:0000256" key="1">
    <source>
        <dbReference type="ARBA" id="ARBA00022443"/>
    </source>
</evidence>
<dbReference type="OrthoDB" id="5340910at2759"/>
<dbReference type="SMART" id="SM00326">
    <property type="entry name" value="SH3"/>
    <property type="match status" value="1"/>
</dbReference>
<feature type="compositionally biased region" description="Basic and acidic residues" evidence="3">
    <location>
        <begin position="112"/>
        <end position="126"/>
    </location>
</feature>
<dbReference type="EMBL" id="KN555773">
    <property type="protein sequence ID" value="KHJ88463.1"/>
    <property type="molecule type" value="Genomic_DNA"/>
</dbReference>
<feature type="compositionally biased region" description="Low complexity" evidence="3">
    <location>
        <begin position="127"/>
        <end position="140"/>
    </location>
</feature>
<sequence length="396" mass="43924">ITQLPPHPRTRVEKPAPSSAPAPVESNGEEVLRPSVELPQQNGKGAESVFIVLANLKAAEPGDLSIAEGEKLNIVQTRADGWWTARNAKGEAGLVPKTYLRQVTVVSEGGEDGGRSDPERAPRERPAASSAAPTTAQSPPLEETVPKRRARCLGDAQQLDPHLSFACHLTPRLSHSNIGFHDLYWNYNDDKVSSLFLALYPSLIHKASQLRKRRVRVSKLVRLVRLEGMPRESPFCLLRTALYDRSRKTGRQITDTTSSGVDYGDYIVRSNYNMDDVVLLIEASHIIQTQTDTTSSGVDYGDYIVRSNYNMDDVVLLIETSHIIQTQEGPEEKSLGIITIPLIAKGEVIISNKTYSEFLRAENIFDRTRMTGGEATQFKIILKILDVPQELVPFVE</sequence>
<gene>
    <name evidence="5" type="ORF">OESDEN_11743</name>
</gene>
<dbReference type="PANTHER" id="PTHR15176:SF1">
    <property type="entry name" value="NEPHROCYSTIN-1"/>
    <property type="match status" value="1"/>
</dbReference>
<feature type="region of interest" description="Disordered" evidence="3">
    <location>
        <begin position="106"/>
        <end position="145"/>
    </location>
</feature>
<accession>A0A0B1ST17</accession>
<dbReference type="InterPro" id="IPR039687">
    <property type="entry name" value="NPHP1"/>
</dbReference>
<dbReference type="PROSITE" id="PS50002">
    <property type="entry name" value="SH3"/>
    <property type="match status" value="1"/>
</dbReference>
<dbReference type="AlphaFoldDB" id="A0A0B1ST17"/>
<protein>
    <submittedName>
        <fullName evidence="5">SH3 domain protein</fullName>
    </submittedName>
</protein>
<reference evidence="5 6" key="1">
    <citation type="submission" date="2014-03" db="EMBL/GenBank/DDBJ databases">
        <title>Draft genome of the hookworm Oesophagostomum dentatum.</title>
        <authorList>
            <person name="Mitreva M."/>
        </authorList>
    </citation>
    <scope>NUCLEOTIDE SEQUENCE [LARGE SCALE GENOMIC DNA]</scope>
    <source>
        <strain evidence="5 6">OD-Hann</strain>
    </source>
</reference>
<evidence type="ECO:0000313" key="6">
    <source>
        <dbReference type="Proteomes" id="UP000053660"/>
    </source>
</evidence>
<evidence type="ECO:0000256" key="2">
    <source>
        <dbReference type="PROSITE-ProRule" id="PRU00192"/>
    </source>
</evidence>
<dbReference type="Pfam" id="PF00018">
    <property type="entry name" value="SH3_1"/>
    <property type="match status" value="1"/>
</dbReference>
<keyword evidence="1 2" id="KW-0728">SH3 domain</keyword>
<dbReference type="GO" id="GO:0005737">
    <property type="term" value="C:cytoplasm"/>
    <property type="evidence" value="ECO:0007669"/>
    <property type="project" value="TreeGrafter"/>
</dbReference>
<dbReference type="PANTHER" id="PTHR15176">
    <property type="entry name" value="NEPHROCYSTIN"/>
    <property type="match status" value="1"/>
</dbReference>
<dbReference type="Gene3D" id="2.30.30.40">
    <property type="entry name" value="SH3 Domains"/>
    <property type="match status" value="1"/>
</dbReference>
<feature type="non-terminal residue" evidence="5">
    <location>
        <position position="1"/>
    </location>
</feature>
<dbReference type="GO" id="GO:0090251">
    <property type="term" value="P:protein localization involved in establishment of planar polarity"/>
    <property type="evidence" value="ECO:0007669"/>
    <property type="project" value="TreeGrafter"/>
</dbReference>
<proteinExistence type="predicted"/>
<evidence type="ECO:0000313" key="5">
    <source>
        <dbReference type="EMBL" id="KHJ88463.1"/>
    </source>
</evidence>
<feature type="domain" description="SH3" evidence="4">
    <location>
        <begin position="45"/>
        <end position="105"/>
    </location>
</feature>
<organism evidence="5 6">
    <name type="scientific">Oesophagostomum dentatum</name>
    <name type="common">Nodular worm</name>
    <dbReference type="NCBI Taxonomy" id="61180"/>
    <lineage>
        <taxon>Eukaryota</taxon>
        <taxon>Metazoa</taxon>
        <taxon>Ecdysozoa</taxon>
        <taxon>Nematoda</taxon>
        <taxon>Chromadorea</taxon>
        <taxon>Rhabditida</taxon>
        <taxon>Rhabditina</taxon>
        <taxon>Rhabditomorpha</taxon>
        <taxon>Strongyloidea</taxon>
        <taxon>Strongylidae</taxon>
        <taxon>Oesophagostomum</taxon>
    </lineage>
</organism>
<dbReference type="SUPFAM" id="SSF50044">
    <property type="entry name" value="SH3-domain"/>
    <property type="match status" value="1"/>
</dbReference>
<evidence type="ECO:0000259" key="4">
    <source>
        <dbReference type="PROSITE" id="PS50002"/>
    </source>
</evidence>
<dbReference type="InterPro" id="IPR001452">
    <property type="entry name" value="SH3_domain"/>
</dbReference>
<evidence type="ECO:0000256" key="3">
    <source>
        <dbReference type="SAM" id="MobiDB-lite"/>
    </source>
</evidence>
<name>A0A0B1ST17_OESDE</name>
<feature type="region of interest" description="Disordered" evidence="3">
    <location>
        <begin position="1"/>
        <end position="43"/>
    </location>
</feature>
<dbReference type="InterPro" id="IPR036028">
    <property type="entry name" value="SH3-like_dom_sf"/>
</dbReference>
<keyword evidence="6" id="KW-1185">Reference proteome</keyword>
<dbReference type="GO" id="GO:0005929">
    <property type="term" value="C:cilium"/>
    <property type="evidence" value="ECO:0007669"/>
    <property type="project" value="TreeGrafter"/>
</dbReference>
<dbReference type="Proteomes" id="UP000053660">
    <property type="component" value="Unassembled WGS sequence"/>
</dbReference>